<organism evidence="8 9">
    <name type="scientific">Phytoactinopolyspora halophila</name>
    <dbReference type="NCBI Taxonomy" id="1981511"/>
    <lineage>
        <taxon>Bacteria</taxon>
        <taxon>Bacillati</taxon>
        <taxon>Actinomycetota</taxon>
        <taxon>Actinomycetes</taxon>
        <taxon>Jiangellales</taxon>
        <taxon>Jiangellaceae</taxon>
        <taxon>Phytoactinopolyspora</taxon>
    </lineage>
</organism>
<evidence type="ECO:0000259" key="7">
    <source>
        <dbReference type="Pfam" id="PF14378"/>
    </source>
</evidence>
<feature type="transmembrane region" description="Helical" evidence="6">
    <location>
        <begin position="21"/>
        <end position="38"/>
    </location>
</feature>
<evidence type="ECO:0000313" key="8">
    <source>
        <dbReference type="EMBL" id="RAW13094.1"/>
    </source>
</evidence>
<feature type="transmembrane region" description="Helical" evidence="6">
    <location>
        <begin position="169"/>
        <end position="188"/>
    </location>
</feature>
<reference evidence="8 9" key="1">
    <citation type="submission" date="2018-06" db="EMBL/GenBank/DDBJ databases">
        <title>Phytoactinopolyspora halophila sp. nov., a novel halophilic actinomycete isolated from a saline soil in China.</title>
        <authorList>
            <person name="Tang S.-K."/>
        </authorList>
    </citation>
    <scope>NUCLEOTIDE SEQUENCE [LARGE SCALE GENOMIC DNA]</scope>
    <source>
        <strain evidence="8 9">YIM 96934</strain>
    </source>
</reference>
<dbReference type="PANTHER" id="PTHR31310">
    <property type="match status" value="1"/>
</dbReference>
<evidence type="ECO:0000256" key="1">
    <source>
        <dbReference type="ARBA" id="ARBA00004141"/>
    </source>
</evidence>
<dbReference type="EMBL" id="QMIG01000014">
    <property type="protein sequence ID" value="RAW13094.1"/>
    <property type="molecule type" value="Genomic_DNA"/>
</dbReference>
<feature type="transmembrane region" description="Helical" evidence="6">
    <location>
        <begin position="118"/>
        <end position="136"/>
    </location>
</feature>
<comment type="subcellular location">
    <subcellularLocation>
        <location evidence="1">Membrane</location>
        <topology evidence="1">Multi-pass membrane protein</topology>
    </subcellularLocation>
</comment>
<feature type="region of interest" description="Disordered" evidence="5">
    <location>
        <begin position="253"/>
        <end position="300"/>
    </location>
</feature>
<evidence type="ECO:0000256" key="6">
    <source>
        <dbReference type="SAM" id="Phobius"/>
    </source>
</evidence>
<gene>
    <name evidence="8" type="ORF">DPM12_13545</name>
</gene>
<feature type="transmembrane region" description="Helical" evidence="6">
    <location>
        <begin position="87"/>
        <end position="106"/>
    </location>
</feature>
<dbReference type="InterPro" id="IPR052185">
    <property type="entry name" value="IPC_Synthase-Related"/>
</dbReference>
<dbReference type="InterPro" id="IPR026841">
    <property type="entry name" value="Aur1/Ipt1"/>
</dbReference>
<protein>
    <recommendedName>
        <fullName evidence="7">Inositolphosphotransferase Aur1/Ipt1 domain-containing protein</fullName>
    </recommendedName>
</protein>
<keyword evidence="3 6" id="KW-1133">Transmembrane helix</keyword>
<feature type="transmembrane region" description="Helical" evidence="6">
    <location>
        <begin position="195"/>
        <end position="213"/>
    </location>
</feature>
<dbReference type="AlphaFoldDB" id="A0A329QL78"/>
<keyword evidence="4 6" id="KW-0472">Membrane</keyword>
<comment type="caution">
    <text evidence="8">The sequence shown here is derived from an EMBL/GenBank/DDBJ whole genome shotgun (WGS) entry which is preliminary data.</text>
</comment>
<keyword evidence="9" id="KW-1185">Reference proteome</keyword>
<evidence type="ECO:0000313" key="9">
    <source>
        <dbReference type="Proteomes" id="UP000250462"/>
    </source>
</evidence>
<dbReference type="Proteomes" id="UP000250462">
    <property type="component" value="Unassembled WGS sequence"/>
</dbReference>
<feature type="compositionally biased region" description="Basic and acidic residues" evidence="5">
    <location>
        <begin position="291"/>
        <end position="300"/>
    </location>
</feature>
<keyword evidence="2 6" id="KW-0812">Transmembrane</keyword>
<proteinExistence type="predicted"/>
<evidence type="ECO:0000256" key="2">
    <source>
        <dbReference type="ARBA" id="ARBA00022692"/>
    </source>
</evidence>
<name>A0A329QL78_9ACTN</name>
<evidence type="ECO:0000256" key="5">
    <source>
        <dbReference type="SAM" id="MobiDB-lite"/>
    </source>
</evidence>
<accession>A0A329QL78</accession>
<dbReference type="Pfam" id="PF14378">
    <property type="entry name" value="PAP2_3"/>
    <property type="match status" value="1"/>
</dbReference>
<dbReference type="OrthoDB" id="5241565at2"/>
<feature type="transmembrane region" description="Helical" evidence="6">
    <location>
        <begin position="219"/>
        <end position="239"/>
    </location>
</feature>
<dbReference type="CDD" id="cd03386">
    <property type="entry name" value="PAP2_Aur1_like"/>
    <property type="match status" value="1"/>
</dbReference>
<dbReference type="GO" id="GO:0016020">
    <property type="term" value="C:membrane"/>
    <property type="evidence" value="ECO:0007669"/>
    <property type="project" value="UniProtKB-SubCell"/>
</dbReference>
<evidence type="ECO:0000256" key="4">
    <source>
        <dbReference type="ARBA" id="ARBA00023136"/>
    </source>
</evidence>
<dbReference type="RefSeq" id="WP_112258864.1">
    <property type="nucleotide sequence ID" value="NZ_QMIG01000014.1"/>
</dbReference>
<evidence type="ECO:0000256" key="3">
    <source>
        <dbReference type="ARBA" id="ARBA00022989"/>
    </source>
</evidence>
<feature type="domain" description="Inositolphosphotransferase Aur1/Ipt1" evidence="7">
    <location>
        <begin position="55"/>
        <end position="233"/>
    </location>
</feature>
<sequence length="300" mass="32766">MEDGVLTTERDISGRSRAWRGIREGLLVATATLLYSLVRGLTDDRVDLAFENAERVISFQSTLGFFVESDMQAWIADNDVAINIVNAIYIGGYWPVLIGTLAWLLVRHPDHYTLYRNALLASGAITLVIFALYPLAPPRFLPEQGFIDTVAENSETYRNFTASPFVNEYAAMPSLHFGWILLLSIAWIAVSKRRIATAFGVIMPISMFAAIVLSGNHFIIDGIVGGIVVLAGLGIAYGIERWKEARRPAQPMFAAARAPSPHSQGRSGIELSDPARGTTPAPTAGVNAGPSHRERATLRQ</sequence>
<dbReference type="PANTHER" id="PTHR31310:SF7">
    <property type="entry name" value="PA-PHOSPHATASE RELATED-FAMILY PROTEIN DDB_G0268928"/>
    <property type="match status" value="1"/>
</dbReference>